<comment type="caution">
    <text evidence="1">The sequence shown here is derived from an EMBL/GenBank/DDBJ whole genome shotgun (WGS) entry which is preliminary data.</text>
</comment>
<name>A0A835HPV6_9MAGN</name>
<dbReference type="AlphaFoldDB" id="A0A835HPV6"/>
<dbReference type="OrthoDB" id="694638at2759"/>
<organism evidence="1 2">
    <name type="scientific">Coptis chinensis</name>
    <dbReference type="NCBI Taxonomy" id="261450"/>
    <lineage>
        <taxon>Eukaryota</taxon>
        <taxon>Viridiplantae</taxon>
        <taxon>Streptophyta</taxon>
        <taxon>Embryophyta</taxon>
        <taxon>Tracheophyta</taxon>
        <taxon>Spermatophyta</taxon>
        <taxon>Magnoliopsida</taxon>
        <taxon>Ranunculales</taxon>
        <taxon>Ranunculaceae</taxon>
        <taxon>Coptidoideae</taxon>
        <taxon>Coptis</taxon>
    </lineage>
</organism>
<dbReference type="PANTHER" id="PTHR33526">
    <property type="entry name" value="OS07G0123800 PROTEIN"/>
    <property type="match status" value="1"/>
</dbReference>
<dbReference type="EMBL" id="JADFTS010000006">
    <property type="protein sequence ID" value="KAF9602013.1"/>
    <property type="molecule type" value="Genomic_DNA"/>
</dbReference>
<dbReference type="Proteomes" id="UP000631114">
    <property type="component" value="Unassembled WGS sequence"/>
</dbReference>
<keyword evidence="2" id="KW-1185">Reference proteome</keyword>
<gene>
    <name evidence="1" type="ORF">IFM89_024770</name>
</gene>
<dbReference type="PANTHER" id="PTHR33526:SF4">
    <property type="entry name" value="OS07G0123800 PROTEIN"/>
    <property type="match status" value="1"/>
</dbReference>
<evidence type="ECO:0000313" key="1">
    <source>
        <dbReference type="EMBL" id="KAF9602013.1"/>
    </source>
</evidence>
<sequence>MKNKVAKEESLFKRCVKAPFRVLGRTRDFYVRSETDCSGRISRASVMGGPVDPLTSRLGALVLVHCGRTMMKILKNLYALPPKEGNSSSCLRNQTCYRGVLLLVLEELTRRSPATTRGEKAVRFQTKMVPSFGSCNTTSTRRI</sequence>
<accession>A0A835HPV6</accession>
<proteinExistence type="predicted"/>
<evidence type="ECO:0000313" key="2">
    <source>
        <dbReference type="Proteomes" id="UP000631114"/>
    </source>
</evidence>
<reference evidence="1 2" key="1">
    <citation type="submission" date="2020-10" db="EMBL/GenBank/DDBJ databases">
        <title>The Coptis chinensis genome and diversification of protoberbering-type alkaloids.</title>
        <authorList>
            <person name="Wang B."/>
            <person name="Shu S."/>
            <person name="Song C."/>
            <person name="Liu Y."/>
        </authorList>
    </citation>
    <scope>NUCLEOTIDE SEQUENCE [LARGE SCALE GENOMIC DNA]</scope>
    <source>
        <strain evidence="1">HL-2020</strain>
        <tissue evidence="1">Leaf</tissue>
    </source>
</reference>
<protein>
    <submittedName>
        <fullName evidence="1">Uncharacterized protein</fullName>
    </submittedName>
</protein>